<name>A0A645HX18_9ZZZZ</name>
<reference evidence="1" key="1">
    <citation type="submission" date="2019-08" db="EMBL/GenBank/DDBJ databases">
        <authorList>
            <person name="Kucharzyk K."/>
            <person name="Murdoch R.W."/>
            <person name="Higgins S."/>
            <person name="Loffler F."/>
        </authorList>
    </citation>
    <scope>NUCLEOTIDE SEQUENCE</scope>
</reference>
<dbReference type="EMBL" id="VSSQ01101153">
    <property type="protein sequence ID" value="MPN43022.1"/>
    <property type="molecule type" value="Genomic_DNA"/>
</dbReference>
<organism evidence="1">
    <name type="scientific">bioreactor metagenome</name>
    <dbReference type="NCBI Taxonomy" id="1076179"/>
    <lineage>
        <taxon>unclassified sequences</taxon>
        <taxon>metagenomes</taxon>
        <taxon>ecological metagenomes</taxon>
    </lineage>
</organism>
<protein>
    <submittedName>
        <fullName evidence="1">Uncharacterized protein</fullName>
    </submittedName>
</protein>
<accession>A0A645HX18</accession>
<sequence length="73" mass="8790">MRGMTLQENESKRETMNESKLYELKLEKLIKENFNEDDFETKSELQEPVNIDQAITDIKQFAEICRLYEREKS</sequence>
<evidence type="ECO:0000313" key="1">
    <source>
        <dbReference type="EMBL" id="MPN43022.1"/>
    </source>
</evidence>
<dbReference type="AlphaFoldDB" id="A0A645HX18"/>
<gene>
    <name evidence="1" type="ORF">SDC9_190581</name>
</gene>
<proteinExistence type="predicted"/>
<comment type="caution">
    <text evidence="1">The sequence shown here is derived from an EMBL/GenBank/DDBJ whole genome shotgun (WGS) entry which is preliminary data.</text>
</comment>